<dbReference type="PANTHER" id="PTHR43434">
    <property type="entry name" value="PHOSPHOGLYCOLATE PHOSPHATASE"/>
    <property type="match status" value="1"/>
</dbReference>
<reference evidence="2 3" key="1">
    <citation type="submission" date="2015-06" db="EMBL/GenBank/DDBJ databases">
        <title>New insights into the roles of widespread benthic archaea in carbon and nitrogen cycling.</title>
        <authorList>
            <person name="Lazar C.S."/>
            <person name="Baker B.J."/>
            <person name="Seitz K.W."/>
            <person name="Hyde A.S."/>
            <person name="Dick G.J."/>
            <person name="Hinrichs K.-U."/>
            <person name="Teske A.P."/>
        </authorList>
    </citation>
    <scope>NUCLEOTIDE SEQUENCE [LARGE SCALE GENOMIC DNA]</scope>
    <source>
        <strain evidence="2">SG8-32-1</strain>
    </source>
</reference>
<dbReference type="Gene3D" id="1.10.150.240">
    <property type="entry name" value="Putative phosphatase, domain 2"/>
    <property type="match status" value="1"/>
</dbReference>
<evidence type="ECO:0008006" key="4">
    <source>
        <dbReference type="Google" id="ProtNLM"/>
    </source>
</evidence>
<protein>
    <recommendedName>
        <fullName evidence="4">HAD family hydrolase</fullName>
    </recommendedName>
</protein>
<dbReference type="SFLD" id="SFLDS00003">
    <property type="entry name" value="Haloacid_Dehalogenase"/>
    <property type="match status" value="1"/>
</dbReference>
<sequence>MILAVIFDWDGTIADTKKAVIQSFQKVLTQAGCNVTDEFILRLLGIGTKKTIIEAFKKCKKRLDVSTLEKLAEEKVTIQAELINDVRFIDGAIELLELLHGKTKIALATMSSRRVVDKILLEKKIKTYFDVVVTADEVNKPKPNPEIFLSVAKKLGVDQKDCVVIEDSIFGVRAAKKAKMTCIAVPSGVYNKKELEQEHPDIVVNSLVEKETVLQFIFN</sequence>
<dbReference type="InterPro" id="IPR036412">
    <property type="entry name" value="HAD-like_sf"/>
</dbReference>
<name>A0A0M0C1Q5_9ARCH</name>
<comment type="similarity">
    <text evidence="1">Belongs to the HAD-like hydrolase superfamily.</text>
</comment>
<dbReference type="NCBIfam" id="TIGR01549">
    <property type="entry name" value="HAD-SF-IA-v1"/>
    <property type="match status" value="1"/>
</dbReference>
<gene>
    <name evidence="2" type="ORF">AC477_00575</name>
</gene>
<organism evidence="2 3">
    <name type="scientific">miscellaneous Crenarchaeota group-1 archaeon SG8-32-1</name>
    <dbReference type="NCBI Taxonomy" id="1685124"/>
    <lineage>
        <taxon>Archaea</taxon>
        <taxon>Candidatus Bathyarchaeota</taxon>
        <taxon>MCG-1</taxon>
    </lineage>
</organism>
<comment type="caution">
    <text evidence="2">The sequence shown here is derived from an EMBL/GenBank/DDBJ whole genome shotgun (WGS) entry which is preliminary data.</text>
</comment>
<dbReference type="Gene3D" id="3.40.50.1000">
    <property type="entry name" value="HAD superfamily/HAD-like"/>
    <property type="match status" value="1"/>
</dbReference>
<dbReference type="SFLD" id="SFLDG01135">
    <property type="entry name" value="C1.5.6:_HAD__Beta-PGM__Phospha"/>
    <property type="match status" value="1"/>
</dbReference>
<accession>A0A0M0C1Q5</accession>
<dbReference type="EMBL" id="LFWU01000010">
    <property type="protein sequence ID" value="KON34321.1"/>
    <property type="molecule type" value="Genomic_DNA"/>
</dbReference>
<evidence type="ECO:0000313" key="2">
    <source>
        <dbReference type="EMBL" id="KON34321.1"/>
    </source>
</evidence>
<dbReference type="SFLD" id="SFLDG01129">
    <property type="entry name" value="C1.5:_HAD__Beta-PGM__Phosphata"/>
    <property type="match status" value="1"/>
</dbReference>
<dbReference type="GO" id="GO:0008967">
    <property type="term" value="F:phosphoglycolate phosphatase activity"/>
    <property type="evidence" value="ECO:0007669"/>
    <property type="project" value="TreeGrafter"/>
</dbReference>
<evidence type="ECO:0000256" key="1">
    <source>
        <dbReference type="ARBA" id="ARBA00007958"/>
    </source>
</evidence>
<dbReference type="InterPro" id="IPR050155">
    <property type="entry name" value="HAD-like_hydrolase_sf"/>
</dbReference>
<dbReference type="GO" id="GO:0006281">
    <property type="term" value="P:DNA repair"/>
    <property type="evidence" value="ECO:0007669"/>
    <property type="project" value="TreeGrafter"/>
</dbReference>
<proteinExistence type="inferred from homology"/>
<dbReference type="Pfam" id="PF13419">
    <property type="entry name" value="HAD_2"/>
    <property type="match status" value="1"/>
</dbReference>
<dbReference type="InterPro" id="IPR041492">
    <property type="entry name" value="HAD_2"/>
</dbReference>
<evidence type="ECO:0000313" key="3">
    <source>
        <dbReference type="Proteomes" id="UP000037237"/>
    </source>
</evidence>
<dbReference type="PANTHER" id="PTHR43434:SF1">
    <property type="entry name" value="PHOSPHOGLYCOLATE PHOSPHATASE"/>
    <property type="match status" value="1"/>
</dbReference>
<dbReference type="SUPFAM" id="SSF56784">
    <property type="entry name" value="HAD-like"/>
    <property type="match status" value="1"/>
</dbReference>
<dbReference type="InterPro" id="IPR006439">
    <property type="entry name" value="HAD-SF_hydro_IA"/>
</dbReference>
<dbReference type="GO" id="GO:0005829">
    <property type="term" value="C:cytosol"/>
    <property type="evidence" value="ECO:0007669"/>
    <property type="project" value="TreeGrafter"/>
</dbReference>
<dbReference type="AlphaFoldDB" id="A0A0M0C1Q5"/>
<dbReference type="InterPro" id="IPR023198">
    <property type="entry name" value="PGP-like_dom2"/>
</dbReference>
<dbReference type="NCBIfam" id="TIGR01509">
    <property type="entry name" value="HAD-SF-IA-v3"/>
    <property type="match status" value="1"/>
</dbReference>
<dbReference type="Proteomes" id="UP000037237">
    <property type="component" value="Unassembled WGS sequence"/>
</dbReference>
<dbReference type="InterPro" id="IPR023214">
    <property type="entry name" value="HAD_sf"/>
</dbReference>